<dbReference type="Pfam" id="PF00651">
    <property type="entry name" value="BTB"/>
    <property type="match status" value="1"/>
</dbReference>
<evidence type="ECO:0000313" key="3">
    <source>
        <dbReference type="Proteomes" id="UP001492380"/>
    </source>
</evidence>
<dbReference type="Gene3D" id="3.30.710.10">
    <property type="entry name" value="Potassium Channel Kv1.1, Chain A"/>
    <property type="match status" value="1"/>
</dbReference>
<dbReference type="SUPFAM" id="SSF54695">
    <property type="entry name" value="POZ domain"/>
    <property type="match status" value="1"/>
</dbReference>
<feature type="domain" description="BTB" evidence="1">
    <location>
        <begin position="17"/>
        <end position="89"/>
    </location>
</feature>
<evidence type="ECO:0000259" key="1">
    <source>
        <dbReference type="PROSITE" id="PS50097"/>
    </source>
</evidence>
<proteinExistence type="predicted"/>
<dbReference type="InterPro" id="IPR000210">
    <property type="entry name" value="BTB/POZ_dom"/>
</dbReference>
<accession>A0ABR1YIP1</accession>
<dbReference type="EMBL" id="JBBWRZ010000008">
    <property type="protein sequence ID" value="KAK8230776.1"/>
    <property type="molecule type" value="Genomic_DNA"/>
</dbReference>
<protein>
    <recommendedName>
        <fullName evidence="1">BTB domain-containing protein</fullName>
    </recommendedName>
</protein>
<dbReference type="PROSITE" id="PS50097">
    <property type="entry name" value="BTB"/>
    <property type="match status" value="1"/>
</dbReference>
<gene>
    <name evidence="2" type="ORF">HDK90DRAFT_468131</name>
</gene>
<keyword evidence="3" id="KW-1185">Reference proteome</keyword>
<dbReference type="InterPro" id="IPR011333">
    <property type="entry name" value="SKP1/BTB/POZ_sf"/>
</dbReference>
<evidence type="ECO:0000313" key="2">
    <source>
        <dbReference type="EMBL" id="KAK8230776.1"/>
    </source>
</evidence>
<comment type="caution">
    <text evidence="2">The sequence shown here is derived from an EMBL/GenBank/DDBJ whole genome shotgun (WGS) entry which is preliminary data.</text>
</comment>
<sequence length="217" mass="24574">MVKGGSYTFLSASTHFQDIEISFEGNSYKAHKAILYEHSVFFREILKKDPAIQRIEVDEDTMCTKFWGCWNYLEETITAIYHGSLGGSYASIALDVLYAVENYDTGLATGTLCMMDAATSLFQRQLAAFLAPGDKEWDEEEAKLLLDHTIPVIYSPDRAEKFPMNDPARRKEFVDVVFPFLLKHGDAGELEEALKETPSFAVDFAVFLAKKHFEQTK</sequence>
<reference evidence="2 3" key="1">
    <citation type="submission" date="2024-04" db="EMBL/GenBank/DDBJ databases">
        <title>Phyllosticta paracitricarpa is synonymous to the EU quarantine fungus P. citricarpa based on phylogenomic analyses.</title>
        <authorList>
            <consortium name="Lawrence Berkeley National Laboratory"/>
            <person name="Van Ingen-Buijs V.A."/>
            <person name="Van Westerhoven A.C."/>
            <person name="Haridas S."/>
            <person name="Skiadas P."/>
            <person name="Martin F."/>
            <person name="Groenewald J.Z."/>
            <person name="Crous P.W."/>
            <person name="Seidl M.F."/>
        </authorList>
    </citation>
    <scope>NUCLEOTIDE SEQUENCE [LARGE SCALE GENOMIC DNA]</scope>
    <source>
        <strain evidence="2 3">CBS 123374</strain>
    </source>
</reference>
<dbReference type="Proteomes" id="UP001492380">
    <property type="component" value="Unassembled WGS sequence"/>
</dbReference>
<name>A0ABR1YIP1_9PEZI</name>
<organism evidence="2 3">
    <name type="scientific">Phyllosticta capitalensis</name>
    <dbReference type="NCBI Taxonomy" id="121624"/>
    <lineage>
        <taxon>Eukaryota</taxon>
        <taxon>Fungi</taxon>
        <taxon>Dikarya</taxon>
        <taxon>Ascomycota</taxon>
        <taxon>Pezizomycotina</taxon>
        <taxon>Dothideomycetes</taxon>
        <taxon>Dothideomycetes incertae sedis</taxon>
        <taxon>Botryosphaeriales</taxon>
        <taxon>Phyllostictaceae</taxon>
        <taxon>Phyllosticta</taxon>
    </lineage>
</organism>